<dbReference type="GO" id="GO:0004312">
    <property type="term" value="F:fatty acid synthase activity"/>
    <property type="evidence" value="ECO:0007669"/>
    <property type="project" value="TreeGrafter"/>
</dbReference>
<evidence type="ECO:0000259" key="2">
    <source>
        <dbReference type="Pfam" id="PF00109"/>
    </source>
</evidence>
<dbReference type="InterPro" id="IPR016039">
    <property type="entry name" value="Thiolase-like"/>
</dbReference>
<dbReference type="Proteomes" id="UP001430953">
    <property type="component" value="Unassembled WGS sequence"/>
</dbReference>
<evidence type="ECO:0000256" key="1">
    <source>
        <dbReference type="ARBA" id="ARBA00022679"/>
    </source>
</evidence>
<organism evidence="3 4">
    <name type="scientific">Cardiocondyla obscurior</name>
    <dbReference type="NCBI Taxonomy" id="286306"/>
    <lineage>
        <taxon>Eukaryota</taxon>
        <taxon>Metazoa</taxon>
        <taxon>Ecdysozoa</taxon>
        <taxon>Arthropoda</taxon>
        <taxon>Hexapoda</taxon>
        <taxon>Insecta</taxon>
        <taxon>Pterygota</taxon>
        <taxon>Neoptera</taxon>
        <taxon>Endopterygota</taxon>
        <taxon>Hymenoptera</taxon>
        <taxon>Apocrita</taxon>
        <taxon>Aculeata</taxon>
        <taxon>Formicoidea</taxon>
        <taxon>Formicidae</taxon>
        <taxon>Myrmicinae</taxon>
        <taxon>Cardiocondyla</taxon>
    </lineage>
</organism>
<evidence type="ECO:0000313" key="3">
    <source>
        <dbReference type="EMBL" id="KAL0101014.1"/>
    </source>
</evidence>
<protein>
    <recommendedName>
        <fullName evidence="2">Beta-ketoacyl synthase-like N-terminal domain-containing protein</fullName>
    </recommendedName>
</protein>
<keyword evidence="1" id="KW-0808">Transferase</keyword>
<comment type="caution">
    <text evidence="3">The sequence shown here is derived from an EMBL/GenBank/DDBJ whole genome shotgun (WGS) entry which is preliminary data.</text>
</comment>
<dbReference type="EMBL" id="JADYXP020000025">
    <property type="protein sequence ID" value="KAL0101014.1"/>
    <property type="molecule type" value="Genomic_DNA"/>
</dbReference>
<name>A0AAW2EF61_9HYME</name>
<dbReference type="PROSITE" id="PS00606">
    <property type="entry name" value="KS3_1"/>
    <property type="match status" value="1"/>
</dbReference>
<reference evidence="3 4" key="1">
    <citation type="submission" date="2023-03" db="EMBL/GenBank/DDBJ databases">
        <title>High recombination rates correlate with genetic variation in Cardiocondyla obscurior ants.</title>
        <authorList>
            <person name="Errbii M."/>
        </authorList>
    </citation>
    <scope>NUCLEOTIDE SEQUENCE [LARGE SCALE GENOMIC DNA]</scope>
    <source>
        <strain evidence="3">Alpha-2009</strain>
        <tissue evidence="3">Whole body</tissue>
    </source>
</reference>
<dbReference type="InterPro" id="IPR018201">
    <property type="entry name" value="Ketoacyl_synth_AS"/>
</dbReference>
<dbReference type="AlphaFoldDB" id="A0AAW2EF61"/>
<sequence>MFRSLYATGLWFTFFVINFSLNFTLKKETFAGPSMTGCNISVMANKISHWLGVTGQSHNIDTACSSSNFAVVKAYEMIQSGDCDAAIIASANLCFHPYIQFQFYHLAYGYRVGRILHFLSLSTN</sequence>
<dbReference type="PANTHER" id="PTHR43775">
    <property type="entry name" value="FATTY ACID SYNTHASE"/>
    <property type="match status" value="1"/>
</dbReference>
<evidence type="ECO:0000313" key="4">
    <source>
        <dbReference type="Proteomes" id="UP001430953"/>
    </source>
</evidence>
<dbReference type="GO" id="GO:0006633">
    <property type="term" value="P:fatty acid biosynthetic process"/>
    <property type="evidence" value="ECO:0007669"/>
    <property type="project" value="InterPro"/>
</dbReference>
<proteinExistence type="predicted"/>
<dbReference type="SUPFAM" id="SSF53901">
    <property type="entry name" value="Thiolase-like"/>
    <property type="match status" value="1"/>
</dbReference>
<keyword evidence="4" id="KW-1185">Reference proteome</keyword>
<dbReference type="Pfam" id="PF00109">
    <property type="entry name" value="ketoacyl-synt"/>
    <property type="match status" value="1"/>
</dbReference>
<accession>A0AAW2EF61</accession>
<dbReference type="PANTHER" id="PTHR43775:SF23">
    <property type="entry name" value="FATTY ACID SYNTHASE 3"/>
    <property type="match status" value="1"/>
</dbReference>
<dbReference type="InterPro" id="IPR014030">
    <property type="entry name" value="Ketoacyl_synth_N"/>
</dbReference>
<dbReference type="Gene3D" id="3.40.47.10">
    <property type="match status" value="1"/>
</dbReference>
<feature type="domain" description="Beta-ketoacyl synthase-like N-terminal" evidence="2">
    <location>
        <begin position="30"/>
        <end position="104"/>
    </location>
</feature>
<gene>
    <name evidence="3" type="ORF">PUN28_019435</name>
</gene>
<dbReference type="GO" id="GO:0004315">
    <property type="term" value="F:3-oxoacyl-[acyl-carrier-protein] synthase activity"/>
    <property type="evidence" value="ECO:0007669"/>
    <property type="project" value="InterPro"/>
</dbReference>
<dbReference type="InterPro" id="IPR050091">
    <property type="entry name" value="PKS_NRPS_Biosynth_Enz"/>
</dbReference>